<feature type="modified residue" description="4-aspartylphosphate" evidence="4">
    <location>
        <position position="55"/>
    </location>
</feature>
<dbReference type="PANTHER" id="PTHR44591">
    <property type="entry name" value="STRESS RESPONSE REGULATOR PROTEIN 1"/>
    <property type="match status" value="1"/>
</dbReference>
<dbReference type="Proteomes" id="UP000533469">
    <property type="component" value="Unassembled WGS sequence"/>
</dbReference>
<proteinExistence type="predicted"/>
<organism evidence="6 7">
    <name type="scientific">Ancylobacter tetraedralis</name>
    <dbReference type="NCBI Taxonomy" id="217068"/>
    <lineage>
        <taxon>Bacteria</taxon>
        <taxon>Pseudomonadati</taxon>
        <taxon>Pseudomonadota</taxon>
        <taxon>Alphaproteobacteria</taxon>
        <taxon>Hyphomicrobiales</taxon>
        <taxon>Xanthobacteraceae</taxon>
        <taxon>Ancylobacter</taxon>
    </lineage>
</organism>
<dbReference type="AlphaFoldDB" id="A0A839ZDF4"/>
<evidence type="ECO:0000256" key="1">
    <source>
        <dbReference type="ARBA" id="ARBA00022553"/>
    </source>
</evidence>
<dbReference type="SMART" id="SM00448">
    <property type="entry name" value="REC"/>
    <property type="match status" value="1"/>
</dbReference>
<evidence type="ECO:0000313" key="7">
    <source>
        <dbReference type="Proteomes" id="UP000533469"/>
    </source>
</evidence>
<keyword evidence="7" id="KW-1185">Reference proteome</keyword>
<dbReference type="Pfam" id="PF00072">
    <property type="entry name" value="Response_reg"/>
    <property type="match status" value="1"/>
</dbReference>
<evidence type="ECO:0000256" key="4">
    <source>
        <dbReference type="PROSITE-ProRule" id="PRU00169"/>
    </source>
</evidence>
<dbReference type="SUPFAM" id="SSF52172">
    <property type="entry name" value="CheY-like"/>
    <property type="match status" value="1"/>
</dbReference>
<dbReference type="PANTHER" id="PTHR44591:SF3">
    <property type="entry name" value="RESPONSE REGULATORY DOMAIN-CONTAINING PROTEIN"/>
    <property type="match status" value="1"/>
</dbReference>
<dbReference type="EMBL" id="JACICD010000006">
    <property type="protein sequence ID" value="MBB3772717.1"/>
    <property type="molecule type" value="Genomic_DNA"/>
</dbReference>
<evidence type="ECO:0000256" key="3">
    <source>
        <dbReference type="ARBA" id="ARBA00023163"/>
    </source>
</evidence>
<keyword evidence="3" id="KW-0804">Transcription</keyword>
<dbReference type="InterPro" id="IPR001789">
    <property type="entry name" value="Sig_transdc_resp-reg_receiver"/>
</dbReference>
<evidence type="ECO:0000259" key="5">
    <source>
        <dbReference type="PROSITE" id="PS50110"/>
    </source>
</evidence>
<dbReference type="PROSITE" id="PS50110">
    <property type="entry name" value="RESPONSE_REGULATORY"/>
    <property type="match status" value="1"/>
</dbReference>
<sequence length="132" mass="14030">MSAAVKVIVIEDDDGLRRALQRLLNAAGFECVTYASAEALLHETLDPRTCCLVCDQNLPAMSGLELLATLHQRKIRVPLVLMTAFDTPGLRARADRGGAAGYLVKPFSRSALVEAIGSAIALSGSPVRPSVQ</sequence>
<comment type="caution">
    <text evidence="6">The sequence shown here is derived from an EMBL/GenBank/DDBJ whole genome shotgun (WGS) entry which is preliminary data.</text>
</comment>
<protein>
    <submittedName>
        <fullName evidence="6">FixJ family two-component response regulator</fullName>
    </submittedName>
</protein>
<dbReference type="InterPro" id="IPR050595">
    <property type="entry name" value="Bact_response_regulator"/>
</dbReference>
<feature type="domain" description="Response regulatory" evidence="5">
    <location>
        <begin position="6"/>
        <end position="120"/>
    </location>
</feature>
<accession>A0A839ZDF4</accession>
<gene>
    <name evidence="6" type="ORF">FHS55_003338</name>
</gene>
<evidence type="ECO:0000313" key="6">
    <source>
        <dbReference type="EMBL" id="MBB3772717.1"/>
    </source>
</evidence>
<dbReference type="InterPro" id="IPR011006">
    <property type="entry name" value="CheY-like_superfamily"/>
</dbReference>
<reference evidence="6 7" key="1">
    <citation type="submission" date="2020-08" db="EMBL/GenBank/DDBJ databases">
        <title>Genomic Encyclopedia of Type Strains, Phase IV (KMG-IV): sequencing the most valuable type-strain genomes for metagenomic binning, comparative biology and taxonomic classification.</title>
        <authorList>
            <person name="Goeker M."/>
        </authorList>
    </citation>
    <scope>NUCLEOTIDE SEQUENCE [LARGE SCALE GENOMIC DNA]</scope>
    <source>
        <strain evidence="6 7">DSM 5895</strain>
    </source>
</reference>
<dbReference type="RefSeq" id="WP_183190866.1">
    <property type="nucleotide sequence ID" value="NZ_JACICD010000006.1"/>
</dbReference>
<keyword evidence="1 4" id="KW-0597">Phosphoprotein</keyword>
<name>A0A839ZDF4_9HYPH</name>
<keyword evidence="2" id="KW-0805">Transcription regulation</keyword>
<dbReference type="Gene3D" id="3.40.50.2300">
    <property type="match status" value="1"/>
</dbReference>
<evidence type="ECO:0000256" key="2">
    <source>
        <dbReference type="ARBA" id="ARBA00023015"/>
    </source>
</evidence>
<dbReference type="GO" id="GO:0000160">
    <property type="term" value="P:phosphorelay signal transduction system"/>
    <property type="evidence" value="ECO:0007669"/>
    <property type="project" value="InterPro"/>
</dbReference>